<dbReference type="CDD" id="cd00108">
    <property type="entry name" value="KR"/>
    <property type="match status" value="2"/>
</dbReference>
<keyword evidence="2 3" id="KW-1015">Disulfide bond</keyword>
<dbReference type="OMA" id="VEREYCN"/>
<dbReference type="KEGG" id="tad:TRIADDRAFT_25018"/>
<dbReference type="FunFam" id="2.40.20.10:FF:000060">
    <property type="entry name" value="Plasminogen"/>
    <property type="match status" value="1"/>
</dbReference>
<dbReference type="OrthoDB" id="5917794at2759"/>
<dbReference type="PRINTS" id="PR00018">
    <property type="entry name" value="KRINGLE"/>
</dbReference>
<comment type="caution">
    <text evidence="3">Lacks conserved residue(s) required for the propagation of feature annotation.</text>
</comment>
<evidence type="ECO:0000256" key="3">
    <source>
        <dbReference type="PROSITE-ProRule" id="PRU00121"/>
    </source>
</evidence>
<dbReference type="InterPro" id="IPR018056">
    <property type="entry name" value="Kringle_CS"/>
</dbReference>
<dbReference type="SUPFAM" id="SSF57440">
    <property type="entry name" value="Kringle-like"/>
    <property type="match status" value="2"/>
</dbReference>
<dbReference type="PhylomeDB" id="B3RYG3"/>
<dbReference type="GeneID" id="6754136"/>
<dbReference type="PANTHER" id="PTHR24261:SF7">
    <property type="entry name" value="KRINGLE DOMAIN-CONTAINING PROTEIN"/>
    <property type="match status" value="1"/>
</dbReference>
<dbReference type="FunFam" id="2.40.20.10:FF:000066">
    <property type="entry name" value="Plasminogen"/>
    <property type="match status" value="1"/>
</dbReference>
<dbReference type="AlphaFoldDB" id="B3RYG3"/>
<organism evidence="5 6">
    <name type="scientific">Trichoplax adhaerens</name>
    <name type="common">Trichoplax reptans</name>
    <dbReference type="NCBI Taxonomy" id="10228"/>
    <lineage>
        <taxon>Eukaryota</taxon>
        <taxon>Metazoa</taxon>
        <taxon>Placozoa</taxon>
        <taxon>Uniplacotomia</taxon>
        <taxon>Trichoplacea</taxon>
        <taxon>Trichoplacidae</taxon>
        <taxon>Trichoplax</taxon>
    </lineage>
</organism>
<name>B3RYG3_TRIAD</name>
<dbReference type="RefSeq" id="XP_002112923.1">
    <property type="nucleotide sequence ID" value="XM_002112887.1"/>
</dbReference>
<feature type="disulfide bond" evidence="3">
    <location>
        <begin position="64"/>
        <end position="87"/>
    </location>
</feature>
<dbReference type="PANTHER" id="PTHR24261">
    <property type="entry name" value="PLASMINOGEN-RELATED"/>
    <property type="match status" value="1"/>
</dbReference>
<evidence type="ECO:0000256" key="1">
    <source>
        <dbReference type="ARBA" id="ARBA00022572"/>
    </source>
</evidence>
<evidence type="ECO:0000313" key="6">
    <source>
        <dbReference type="Proteomes" id="UP000009022"/>
    </source>
</evidence>
<feature type="domain" description="Kringle" evidence="4">
    <location>
        <begin position="104"/>
        <end position="177"/>
    </location>
</feature>
<evidence type="ECO:0000313" key="5">
    <source>
        <dbReference type="EMBL" id="EDV25033.1"/>
    </source>
</evidence>
<evidence type="ECO:0000259" key="4">
    <source>
        <dbReference type="PROSITE" id="PS50070"/>
    </source>
</evidence>
<reference evidence="5 6" key="1">
    <citation type="journal article" date="2008" name="Nature">
        <title>The Trichoplax genome and the nature of placozoans.</title>
        <authorList>
            <person name="Srivastava M."/>
            <person name="Begovic E."/>
            <person name="Chapman J."/>
            <person name="Putnam N.H."/>
            <person name="Hellsten U."/>
            <person name="Kawashima T."/>
            <person name="Kuo A."/>
            <person name="Mitros T."/>
            <person name="Salamov A."/>
            <person name="Carpenter M.L."/>
            <person name="Signorovitch A.Y."/>
            <person name="Moreno M.A."/>
            <person name="Kamm K."/>
            <person name="Grimwood J."/>
            <person name="Schmutz J."/>
            <person name="Shapiro H."/>
            <person name="Grigoriev I.V."/>
            <person name="Buss L.W."/>
            <person name="Schierwater B."/>
            <person name="Dellaporta S.L."/>
            <person name="Rokhsar D.S."/>
        </authorList>
    </citation>
    <scope>NUCLEOTIDE SEQUENCE [LARGE SCALE GENOMIC DNA]</scope>
    <source>
        <strain evidence="5 6">Grell-BS-1999</strain>
    </source>
</reference>
<proteinExistence type="predicted"/>
<dbReference type="PROSITE" id="PS50070">
    <property type="entry name" value="KRINGLE_2"/>
    <property type="match status" value="2"/>
</dbReference>
<dbReference type="InterPro" id="IPR050759">
    <property type="entry name" value="Serine_protease_kringle"/>
</dbReference>
<dbReference type="Gene3D" id="2.40.20.10">
    <property type="entry name" value="Plasminogen Kringle 4"/>
    <property type="match status" value="2"/>
</dbReference>
<feature type="domain" description="Kringle" evidence="4">
    <location>
        <begin position="13"/>
        <end position="92"/>
    </location>
</feature>
<keyword evidence="6" id="KW-1185">Reference proteome</keyword>
<dbReference type="InterPro" id="IPR000001">
    <property type="entry name" value="Kringle"/>
</dbReference>
<evidence type="ECO:0000256" key="2">
    <source>
        <dbReference type="ARBA" id="ARBA00023157"/>
    </source>
</evidence>
<dbReference type="STRING" id="10228.B3RYG3"/>
<accession>B3RYG3</accession>
<dbReference type="Pfam" id="PF00051">
    <property type="entry name" value="Kringle"/>
    <property type="match status" value="2"/>
</dbReference>
<keyword evidence="1 3" id="KW-0420">Kringle</keyword>
<gene>
    <name evidence="5" type="ORF">TRIADDRAFT_25018</name>
</gene>
<dbReference type="InParanoid" id="B3RYG3"/>
<dbReference type="HOGENOM" id="CLU_103905_0_0_1"/>
<protein>
    <recommendedName>
        <fullName evidence="4">Kringle domain-containing protein</fullName>
    </recommendedName>
</protein>
<dbReference type="InterPro" id="IPR038178">
    <property type="entry name" value="Kringle_sf"/>
</dbReference>
<dbReference type="EMBL" id="DS985245">
    <property type="protein sequence ID" value="EDV25033.1"/>
    <property type="molecule type" value="Genomic_DNA"/>
</dbReference>
<dbReference type="InterPro" id="IPR013806">
    <property type="entry name" value="Kringle-like"/>
</dbReference>
<dbReference type="CTD" id="6754136"/>
<dbReference type="eggNOG" id="ENOG502QVNP">
    <property type="taxonomic scope" value="Eukaryota"/>
</dbReference>
<dbReference type="SMART" id="SM00130">
    <property type="entry name" value="KR"/>
    <property type="match status" value="2"/>
</dbReference>
<dbReference type="PROSITE" id="PS00021">
    <property type="entry name" value="KRINGLE_1"/>
    <property type="match status" value="2"/>
</dbReference>
<sequence length="183" mass="21255">MYLHALPFRTLDECYISRGSDYRGNVSKTASGILCQNWTSQKPHKHDYIPLDYPSEGLEDSNYCRNPSGSAGPWCYTTDPQIRWMFCDIRRCSKKFRRRCISVGEYYRGSQRITKSGLLCQKWSSQIPHAHTYTPGNNPQSGLEANYCRNPTLNAITPWCYTKSTFKRWEYCDIADYLCGEIK</sequence>
<dbReference type="Proteomes" id="UP000009022">
    <property type="component" value="Unassembled WGS sequence"/>
</dbReference>